<proteinExistence type="predicted"/>
<organism evidence="1 2">
    <name type="scientific">Portunus trituberculatus</name>
    <name type="common">Swimming crab</name>
    <name type="synonym">Neptunus trituberculatus</name>
    <dbReference type="NCBI Taxonomy" id="210409"/>
    <lineage>
        <taxon>Eukaryota</taxon>
        <taxon>Metazoa</taxon>
        <taxon>Ecdysozoa</taxon>
        <taxon>Arthropoda</taxon>
        <taxon>Crustacea</taxon>
        <taxon>Multicrustacea</taxon>
        <taxon>Malacostraca</taxon>
        <taxon>Eumalacostraca</taxon>
        <taxon>Eucarida</taxon>
        <taxon>Decapoda</taxon>
        <taxon>Pleocyemata</taxon>
        <taxon>Brachyura</taxon>
        <taxon>Eubrachyura</taxon>
        <taxon>Portunoidea</taxon>
        <taxon>Portunidae</taxon>
        <taxon>Portuninae</taxon>
        <taxon>Portunus</taxon>
    </lineage>
</organism>
<sequence length="99" mass="11314">MVPLYHGGFKFFYSKTVGGRETYTKPVQKNNLHENSKRCNIVDAYGECVIDTTSSRSTAFLLSQMMDSVSHNGDWAMYSDTTLIPKYVYLLCIFIKLLL</sequence>
<protein>
    <submittedName>
        <fullName evidence="1">Uncharacterized protein</fullName>
    </submittedName>
</protein>
<name>A0A5B7GZC8_PORTR</name>
<evidence type="ECO:0000313" key="1">
    <source>
        <dbReference type="EMBL" id="MPC62258.1"/>
    </source>
</evidence>
<dbReference type="AlphaFoldDB" id="A0A5B7GZC8"/>
<dbReference type="OrthoDB" id="432685at2759"/>
<keyword evidence="2" id="KW-1185">Reference proteome</keyword>
<gene>
    <name evidence="1" type="ORF">E2C01_056341</name>
</gene>
<reference evidence="1 2" key="1">
    <citation type="submission" date="2019-05" db="EMBL/GenBank/DDBJ databases">
        <title>Another draft genome of Portunus trituberculatus and its Hox gene families provides insights of decapod evolution.</title>
        <authorList>
            <person name="Jeong J.-H."/>
            <person name="Song I."/>
            <person name="Kim S."/>
            <person name="Choi T."/>
            <person name="Kim D."/>
            <person name="Ryu S."/>
            <person name="Kim W."/>
        </authorList>
    </citation>
    <scope>NUCLEOTIDE SEQUENCE [LARGE SCALE GENOMIC DNA]</scope>
    <source>
        <tissue evidence="1">Muscle</tissue>
    </source>
</reference>
<dbReference type="EMBL" id="VSRR010019463">
    <property type="protein sequence ID" value="MPC62258.1"/>
    <property type="molecule type" value="Genomic_DNA"/>
</dbReference>
<dbReference type="Proteomes" id="UP000324222">
    <property type="component" value="Unassembled WGS sequence"/>
</dbReference>
<comment type="caution">
    <text evidence="1">The sequence shown here is derived from an EMBL/GenBank/DDBJ whole genome shotgun (WGS) entry which is preliminary data.</text>
</comment>
<accession>A0A5B7GZC8</accession>
<evidence type="ECO:0000313" key="2">
    <source>
        <dbReference type="Proteomes" id="UP000324222"/>
    </source>
</evidence>